<protein>
    <submittedName>
        <fullName evidence="1">Uncharacterized protein</fullName>
    </submittedName>
</protein>
<name>A0ACB8SHP2_9AGAM</name>
<dbReference type="Proteomes" id="UP000814140">
    <property type="component" value="Unassembled WGS sequence"/>
</dbReference>
<organism evidence="1 2">
    <name type="scientific">Artomyces pyxidatus</name>
    <dbReference type="NCBI Taxonomy" id="48021"/>
    <lineage>
        <taxon>Eukaryota</taxon>
        <taxon>Fungi</taxon>
        <taxon>Dikarya</taxon>
        <taxon>Basidiomycota</taxon>
        <taxon>Agaricomycotina</taxon>
        <taxon>Agaricomycetes</taxon>
        <taxon>Russulales</taxon>
        <taxon>Auriscalpiaceae</taxon>
        <taxon>Artomyces</taxon>
    </lineage>
</organism>
<gene>
    <name evidence="1" type="ORF">BV25DRAFT_1928689</name>
</gene>
<reference evidence="1" key="1">
    <citation type="submission" date="2021-03" db="EMBL/GenBank/DDBJ databases">
        <authorList>
            <consortium name="DOE Joint Genome Institute"/>
            <person name="Ahrendt S."/>
            <person name="Looney B.P."/>
            <person name="Miyauchi S."/>
            <person name="Morin E."/>
            <person name="Drula E."/>
            <person name="Courty P.E."/>
            <person name="Chicoki N."/>
            <person name="Fauchery L."/>
            <person name="Kohler A."/>
            <person name="Kuo A."/>
            <person name="Labutti K."/>
            <person name="Pangilinan J."/>
            <person name="Lipzen A."/>
            <person name="Riley R."/>
            <person name="Andreopoulos W."/>
            <person name="He G."/>
            <person name="Johnson J."/>
            <person name="Barry K.W."/>
            <person name="Grigoriev I.V."/>
            <person name="Nagy L."/>
            <person name="Hibbett D."/>
            <person name="Henrissat B."/>
            <person name="Matheny P.B."/>
            <person name="Labbe J."/>
            <person name="Martin F."/>
        </authorList>
    </citation>
    <scope>NUCLEOTIDE SEQUENCE</scope>
    <source>
        <strain evidence="1">HHB10654</strain>
    </source>
</reference>
<proteinExistence type="predicted"/>
<comment type="caution">
    <text evidence="1">The sequence shown here is derived from an EMBL/GenBank/DDBJ whole genome shotgun (WGS) entry which is preliminary data.</text>
</comment>
<sequence>MRLRLHTPAPISYITKRLMFSFAGTRTNGRIQPSSSSASGDSDVPDLAESNRLNGLQLSRSLSEHILPPPDFPGPSPTPIISTSNNDSIAISPSPPATTQDMQAISPLTLQDEFLGGNSLVIARPSWQTLYDVDGTQVTGVPVLDTLLQIPSVFTVPDSASRAIRIAFALRNESEARRIRARAAERSLAQQMKLWKREVERAEEEFSRVSNGVDSFVEQVRRKVLGLDISALEAEELGWDADGQPDDSIVMESLNADALDGSFTADAVESSGSDADVSL</sequence>
<keyword evidence="2" id="KW-1185">Reference proteome</keyword>
<accession>A0ACB8SHP2</accession>
<reference evidence="1" key="2">
    <citation type="journal article" date="2022" name="New Phytol.">
        <title>Evolutionary transition to the ectomycorrhizal habit in the genomes of a hyperdiverse lineage of mushroom-forming fungi.</title>
        <authorList>
            <person name="Looney B."/>
            <person name="Miyauchi S."/>
            <person name="Morin E."/>
            <person name="Drula E."/>
            <person name="Courty P.E."/>
            <person name="Kohler A."/>
            <person name="Kuo A."/>
            <person name="LaButti K."/>
            <person name="Pangilinan J."/>
            <person name="Lipzen A."/>
            <person name="Riley R."/>
            <person name="Andreopoulos W."/>
            <person name="He G."/>
            <person name="Johnson J."/>
            <person name="Nolan M."/>
            <person name="Tritt A."/>
            <person name="Barry K.W."/>
            <person name="Grigoriev I.V."/>
            <person name="Nagy L.G."/>
            <person name="Hibbett D."/>
            <person name="Henrissat B."/>
            <person name="Matheny P.B."/>
            <person name="Labbe J."/>
            <person name="Martin F.M."/>
        </authorList>
    </citation>
    <scope>NUCLEOTIDE SEQUENCE</scope>
    <source>
        <strain evidence="1">HHB10654</strain>
    </source>
</reference>
<evidence type="ECO:0000313" key="1">
    <source>
        <dbReference type="EMBL" id="KAI0055391.1"/>
    </source>
</evidence>
<evidence type="ECO:0000313" key="2">
    <source>
        <dbReference type="Proteomes" id="UP000814140"/>
    </source>
</evidence>
<dbReference type="EMBL" id="MU277294">
    <property type="protein sequence ID" value="KAI0055391.1"/>
    <property type="molecule type" value="Genomic_DNA"/>
</dbReference>